<accession>A0A3S3R3L9</accession>
<organism evidence="1 2">
    <name type="scientific">Candidatus Electrothrix communis</name>
    <dbReference type="NCBI Taxonomy" id="1859133"/>
    <lineage>
        <taxon>Bacteria</taxon>
        <taxon>Pseudomonadati</taxon>
        <taxon>Thermodesulfobacteriota</taxon>
        <taxon>Desulfobulbia</taxon>
        <taxon>Desulfobulbales</taxon>
        <taxon>Desulfobulbaceae</taxon>
        <taxon>Candidatus Electrothrix</taxon>
    </lineage>
</organism>
<dbReference type="Proteomes" id="UP000288086">
    <property type="component" value="Unassembled WGS sequence"/>
</dbReference>
<sequence length="67" mass="7213">MCNGLNFTKINQKRKELITSIFARFGSVDAGKKRVVAVAGGGIEGNDSLDIGQSENNDRIVSFAPTR</sequence>
<evidence type="ECO:0000313" key="2">
    <source>
        <dbReference type="Proteomes" id="UP000288086"/>
    </source>
</evidence>
<gene>
    <name evidence="1" type="ORF">VT98_10595</name>
</gene>
<comment type="caution">
    <text evidence="1">The sequence shown here is derived from an EMBL/GenBank/DDBJ whole genome shotgun (WGS) entry which is preliminary data.</text>
</comment>
<name>A0A3S3R3L9_9BACT</name>
<dbReference type="EMBL" id="MTKP01000059">
    <property type="protein sequence ID" value="RWX49353.1"/>
    <property type="molecule type" value="Genomic_DNA"/>
</dbReference>
<dbReference type="AlphaFoldDB" id="A0A3S3R3L9"/>
<proteinExistence type="predicted"/>
<keyword evidence="2" id="KW-1185">Reference proteome</keyword>
<evidence type="ECO:0000313" key="1">
    <source>
        <dbReference type="EMBL" id="RWX49353.1"/>
    </source>
</evidence>
<protein>
    <submittedName>
        <fullName evidence="1">Uncharacterized protein</fullName>
    </submittedName>
</protein>
<reference evidence="1 2" key="1">
    <citation type="submission" date="2017-01" db="EMBL/GenBank/DDBJ databases">
        <title>The cable genome- insights into the physiology and evolution of filamentous bacteria capable of sulfide oxidation via long distance electron transfer.</title>
        <authorList>
            <person name="Schreiber L."/>
            <person name="Bjerg J.T."/>
            <person name="Boggild A."/>
            <person name="Van De Vossenberg J."/>
            <person name="Meysman F."/>
            <person name="Nielsen L.P."/>
            <person name="Schramm A."/>
            <person name="Kjeldsen K.U."/>
        </authorList>
    </citation>
    <scope>NUCLEOTIDE SEQUENCE [LARGE SCALE GENOMIC DNA]</scope>
    <source>
        <strain evidence="1">A1</strain>
    </source>
</reference>